<proteinExistence type="predicted"/>
<keyword evidence="6" id="KW-0333">Golgi apparatus</keyword>
<dbReference type="PANTHER" id="PTHR32044">
    <property type="entry name" value="GLUCOMANNAN 4-BETA-MANNOSYLTRANSFERASE 9"/>
    <property type="match status" value="1"/>
</dbReference>
<evidence type="ECO:0000256" key="2">
    <source>
        <dbReference type="ARBA" id="ARBA00022676"/>
    </source>
</evidence>
<name>A0A8J5CA84_ZINOF</name>
<organism evidence="11 12">
    <name type="scientific">Zingiber officinale</name>
    <name type="common">Ginger</name>
    <name type="synonym">Amomum zingiber</name>
    <dbReference type="NCBI Taxonomy" id="94328"/>
    <lineage>
        <taxon>Eukaryota</taxon>
        <taxon>Viridiplantae</taxon>
        <taxon>Streptophyta</taxon>
        <taxon>Embryophyta</taxon>
        <taxon>Tracheophyta</taxon>
        <taxon>Spermatophyta</taxon>
        <taxon>Magnoliopsida</taxon>
        <taxon>Liliopsida</taxon>
        <taxon>Zingiberales</taxon>
        <taxon>Zingiberaceae</taxon>
        <taxon>Zingiber</taxon>
    </lineage>
</organism>
<protein>
    <recommendedName>
        <fullName evidence="10">Glycosyltransferase 2-like domain-containing protein</fullName>
    </recommendedName>
</protein>
<keyword evidence="3" id="KW-0808">Transferase</keyword>
<keyword evidence="2" id="KW-0328">Glycosyltransferase</keyword>
<keyword evidence="5 9" id="KW-1133">Transmembrane helix</keyword>
<dbReference type="AlphaFoldDB" id="A0A8J5CA84"/>
<evidence type="ECO:0000256" key="1">
    <source>
        <dbReference type="ARBA" id="ARBA00004653"/>
    </source>
</evidence>
<feature type="transmembrane region" description="Helical" evidence="9">
    <location>
        <begin position="604"/>
        <end position="624"/>
    </location>
</feature>
<dbReference type="InterPro" id="IPR029044">
    <property type="entry name" value="Nucleotide-diphossugar_trans"/>
</dbReference>
<dbReference type="PANTHER" id="PTHR32044:SF98">
    <property type="entry name" value="GLUCOMANNAN 4-BETA-MANNOSYLTRANSFERASE 3-RELATED"/>
    <property type="match status" value="1"/>
</dbReference>
<evidence type="ECO:0000256" key="4">
    <source>
        <dbReference type="ARBA" id="ARBA00022692"/>
    </source>
</evidence>
<sequence length="656" mass="74409">MEDPFSVGPAAPPSPVGVVSHLLSTILPLSDGVAIAWRWPDALLGSIGDAWREVRSRAVAPVLRVAIIVCLAMSAMLLVEVVSMAVVSLAVKVLRRWPESRYRWEPINAGADPESGNLDFPMVLVQIPMYNERKVYKLSIGAACALFWPSDRIVIQVLDDSTDPTIKVSLLPVAFNQYKPIKSEFSKLATDEKVCSWFGDSNLEFLFAYVDRFSFQGMVEIECKLWANKGINIYYEVRDNRKGYKAGALKLGMEHDYAKECEFVAIFDSDFQPEPDFLMKTIPFLVHNPSIALVQARWQFGKYVIHFWLSLFSIVVVYGKQFVHFSIEGNCHPCLVLKKLLTWHFMDDFAVNFSDCLMTRIQKLTLDYHFKVEQEAGSSTFAFFGFNGTAGVWRTSAINEAGGWKDRTTVEDMDLAVRATLRGWKLLYVGDVKVKSELPSTFKAYRYQQHRWSCGAAYLFRKMAIEILKAKEVSLWKKFHLTYSFFFVRKIVTHLVTFFLYCVVIPTSVLVPEATIPAWGVVYIPTTITILNAIRNPSSLHLIPFWILFENVMAMHRMKATIIGLLEAGTFDEWIVTDKLGETLKDKTRIPLLEKASTTLSDRLNLPELGFAAFLFLCACYNLAYGQNYYYGYIYVQAVAFLVVGCGYVGTFITNP</sequence>
<dbReference type="EMBL" id="JACMSC010000020">
    <property type="protein sequence ID" value="KAG6471479.1"/>
    <property type="molecule type" value="Genomic_DNA"/>
</dbReference>
<feature type="transmembrane region" description="Helical" evidence="9">
    <location>
        <begin position="491"/>
        <end position="510"/>
    </location>
</feature>
<evidence type="ECO:0000256" key="3">
    <source>
        <dbReference type="ARBA" id="ARBA00022679"/>
    </source>
</evidence>
<evidence type="ECO:0000256" key="6">
    <source>
        <dbReference type="ARBA" id="ARBA00023034"/>
    </source>
</evidence>
<feature type="domain" description="Glycosyltransferase 2-like" evidence="10">
    <location>
        <begin position="361"/>
        <end position="506"/>
    </location>
</feature>
<evidence type="ECO:0000256" key="5">
    <source>
        <dbReference type="ARBA" id="ARBA00022989"/>
    </source>
</evidence>
<accession>A0A8J5CA84</accession>
<dbReference type="GO" id="GO:0000139">
    <property type="term" value="C:Golgi membrane"/>
    <property type="evidence" value="ECO:0007669"/>
    <property type="project" value="UniProtKB-SubCell"/>
</dbReference>
<reference evidence="11 12" key="1">
    <citation type="submission" date="2020-08" db="EMBL/GenBank/DDBJ databases">
        <title>Plant Genome Project.</title>
        <authorList>
            <person name="Zhang R.-G."/>
        </authorList>
    </citation>
    <scope>NUCLEOTIDE SEQUENCE [LARGE SCALE GENOMIC DNA]</scope>
    <source>
        <tissue evidence="11">Rhizome</tissue>
    </source>
</reference>
<gene>
    <name evidence="11" type="ORF">ZIOFF_068921</name>
</gene>
<evidence type="ECO:0000259" key="10">
    <source>
        <dbReference type="Pfam" id="PF13632"/>
    </source>
</evidence>
<evidence type="ECO:0000256" key="7">
    <source>
        <dbReference type="ARBA" id="ARBA00023136"/>
    </source>
</evidence>
<dbReference type="Pfam" id="PF13632">
    <property type="entry name" value="Glyco_trans_2_3"/>
    <property type="match status" value="1"/>
</dbReference>
<dbReference type="Gene3D" id="3.90.550.10">
    <property type="entry name" value="Spore Coat Polysaccharide Biosynthesis Protein SpsA, Chain A"/>
    <property type="match status" value="3"/>
</dbReference>
<dbReference type="GO" id="GO:0071555">
    <property type="term" value="P:cell wall organization"/>
    <property type="evidence" value="ECO:0007669"/>
    <property type="project" value="UniProtKB-KW"/>
</dbReference>
<dbReference type="Proteomes" id="UP000734854">
    <property type="component" value="Unassembled WGS sequence"/>
</dbReference>
<feature type="transmembrane region" description="Helical" evidence="9">
    <location>
        <begin position="65"/>
        <end position="91"/>
    </location>
</feature>
<dbReference type="InterPro" id="IPR001173">
    <property type="entry name" value="Glyco_trans_2-like"/>
</dbReference>
<dbReference type="SUPFAM" id="SSF53448">
    <property type="entry name" value="Nucleotide-diphospho-sugar transferases"/>
    <property type="match status" value="1"/>
</dbReference>
<evidence type="ECO:0000256" key="9">
    <source>
        <dbReference type="SAM" id="Phobius"/>
    </source>
</evidence>
<keyword evidence="8" id="KW-0961">Cell wall biogenesis/degradation</keyword>
<keyword evidence="7 9" id="KW-0472">Membrane</keyword>
<comment type="caution">
    <text evidence="11">The sequence shown here is derived from an EMBL/GenBank/DDBJ whole genome shotgun (WGS) entry which is preliminary data.</text>
</comment>
<evidence type="ECO:0000313" key="11">
    <source>
        <dbReference type="EMBL" id="KAG6471479.1"/>
    </source>
</evidence>
<evidence type="ECO:0000313" key="12">
    <source>
        <dbReference type="Proteomes" id="UP000734854"/>
    </source>
</evidence>
<feature type="transmembrane region" description="Helical" evidence="9">
    <location>
        <begin position="630"/>
        <end position="653"/>
    </location>
</feature>
<keyword evidence="12" id="KW-1185">Reference proteome</keyword>
<dbReference type="GO" id="GO:0051753">
    <property type="term" value="F:mannan synthase activity"/>
    <property type="evidence" value="ECO:0007669"/>
    <property type="project" value="TreeGrafter"/>
</dbReference>
<keyword evidence="4 9" id="KW-0812">Transmembrane</keyword>
<evidence type="ECO:0000256" key="8">
    <source>
        <dbReference type="ARBA" id="ARBA00023316"/>
    </source>
</evidence>
<comment type="subcellular location">
    <subcellularLocation>
        <location evidence="1">Golgi apparatus membrane</location>
        <topology evidence="1">Multi-pass membrane protein</topology>
    </subcellularLocation>
</comment>